<evidence type="ECO:0000313" key="3">
    <source>
        <dbReference type="Proteomes" id="UP001519460"/>
    </source>
</evidence>
<dbReference type="EMBL" id="JACVVK020000092">
    <property type="protein sequence ID" value="KAK7493490.1"/>
    <property type="molecule type" value="Genomic_DNA"/>
</dbReference>
<feature type="region of interest" description="Disordered" evidence="1">
    <location>
        <begin position="1"/>
        <end position="29"/>
    </location>
</feature>
<proteinExistence type="predicted"/>
<gene>
    <name evidence="2" type="ORF">BaRGS_00015201</name>
</gene>
<organism evidence="2 3">
    <name type="scientific">Batillaria attramentaria</name>
    <dbReference type="NCBI Taxonomy" id="370345"/>
    <lineage>
        <taxon>Eukaryota</taxon>
        <taxon>Metazoa</taxon>
        <taxon>Spiralia</taxon>
        <taxon>Lophotrochozoa</taxon>
        <taxon>Mollusca</taxon>
        <taxon>Gastropoda</taxon>
        <taxon>Caenogastropoda</taxon>
        <taxon>Sorbeoconcha</taxon>
        <taxon>Cerithioidea</taxon>
        <taxon>Batillariidae</taxon>
        <taxon>Batillaria</taxon>
    </lineage>
</organism>
<keyword evidence="3" id="KW-1185">Reference proteome</keyword>
<feature type="compositionally biased region" description="Gly residues" evidence="1">
    <location>
        <begin position="1"/>
        <end position="12"/>
    </location>
</feature>
<accession>A0ABD0L1Z7</accession>
<protein>
    <submittedName>
        <fullName evidence="2">Uncharacterized protein</fullName>
    </submittedName>
</protein>
<dbReference type="AlphaFoldDB" id="A0ABD0L1Z7"/>
<comment type="caution">
    <text evidence="2">The sequence shown here is derived from an EMBL/GenBank/DDBJ whole genome shotgun (WGS) entry which is preliminary data.</text>
</comment>
<name>A0ABD0L1Z7_9CAEN</name>
<evidence type="ECO:0000256" key="1">
    <source>
        <dbReference type="SAM" id="MobiDB-lite"/>
    </source>
</evidence>
<sequence>MSDRGGSCGLGGKMREDSGSGSGEASPLGAKGKWFRQLWDPHNTGRKTGRGGVFCKLQYLWVSSREKGKGKIFSLSFSRFVGRGAGPSSHTMAWYIV</sequence>
<reference evidence="2 3" key="1">
    <citation type="journal article" date="2023" name="Sci. Data">
        <title>Genome assembly of the Korean intertidal mud-creeper Batillaria attramentaria.</title>
        <authorList>
            <person name="Patra A.K."/>
            <person name="Ho P.T."/>
            <person name="Jun S."/>
            <person name="Lee S.J."/>
            <person name="Kim Y."/>
            <person name="Won Y.J."/>
        </authorList>
    </citation>
    <scope>NUCLEOTIDE SEQUENCE [LARGE SCALE GENOMIC DNA]</scope>
    <source>
        <strain evidence="2">Wonlab-2016</strain>
    </source>
</reference>
<evidence type="ECO:0000313" key="2">
    <source>
        <dbReference type="EMBL" id="KAK7493490.1"/>
    </source>
</evidence>
<dbReference type="Proteomes" id="UP001519460">
    <property type="component" value="Unassembled WGS sequence"/>
</dbReference>